<dbReference type="HOGENOM" id="CLU_2942353_0_0_1"/>
<gene>
    <name evidence="1" type="ORF">NBO_10g0101</name>
</gene>
<accession>R0KW22</accession>
<organism evidence="1 2">
    <name type="scientific">Nosema bombycis (strain CQ1 / CVCC 102059)</name>
    <name type="common">Microsporidian parasite</name>
    <name type="synonym">Pebrine of silkworm</name>
    <dbReference type="NCBI Taxonomy" id="578461"/>
    <lineage>
        <taxon>Eukaryota</taxon>
        <taxon>Fungi</taxon>
        <taxon>Fungi incertae sedis</taxon>
        <taxon>Microsporidia</taxon>
        <taxon>Nosematidae</taxon>
        <taxon>Nosema</taxon>
    </lineage>
</organism>
<evidence type="ECO:0000313" key="2">
    <source>
        <dbReference type="Proteomes" id="UP000016927"/>
    </source>
</evidence>
<proteinExistence type="predicted"/>
<dbReference type="AlphaFoldDB" id="R0KW22"/>
<dbReference type="EMBL" id="KB908918">
    <property type="protein sequence ID" value="EOB15111.1"/>
    <property type="molecule type" value="Genomic_DNA"/>
</dbReference>
<protein>
    <submittedName>
        <fullName evidence="1">Uncharacterized protein</fullName>
    </submittedName>
</protein>
<name>R0KW22_NOSB1</name>
<evidence type="ECO:0000313" key="1">
    <source>
        <dbReference type="EMBL" id="EOB15111.1"/>
    </source>
</evidence>
<reference evidence="1 2" key="1">
    <citation type="journal article" date="2013" name="BMC Genomics">
        <title>Comparative genomics of parasitic silkworm microsporidia reveal an association between genome expansion and host adaptation.</title>
        <authorList>
            <person name="Pan G."/>
            <person name="Xu J."/>
            <person name="Li T."/>
            <person name="Xia Q."/>
            <person name="Liu S.L."/>
            <person name="Zhang G."/>
            <person name="Li S."/>
            <person name="Li C."/>
            <person name="Liu H."/>
            <person name="Yang L."/>
            <person name="Liu T."/>
            <person name="Zhang X."/>
            <person name="Wu Z."/>
            <person name="Fan W."/>
            <person name="Dang X."/>
            <person name="Xiang H."/>
            <person name="Tao M."/>
            <person name="Li Y."/>
            <person name="Hu J."/>
            <person name="Li Z."/>
            <person name="Lin L."/>
            <person name="Luo J."/>
            <person name="Geng L."/>
            <person name="Wang L."/>
            <person name="Long M."/>
            <person name="Wan Y."/>
            <person name="He N."/>
            <person name="Zhang Z."/>
            <person name="Lu C."/>
            <person name="Keeling P.J."/>
            <person name="Wang J."/>
            <person name="Xiang Z."/>
            <person name="Zhou Z."/>
        </authorList>
    </citation>
    <scope>NUCLEOTIDE SEQUENCE [LARGE SCALE GENOMIC DNA]</scope>
    <source>
        <strain evidence="2">CQ1 / CVCC 102059</strain>
    </source>
</reference>
<dbReference type="VEuPathDB" id="MicrosporidiaDB:NBO_10g0101"/>
<keyword evidence="2" id="KW-1185">Reference proteome</keyword>
<dbReference type="Proteomes" id="UP000016927">
    <property type="component" value="Unassembled WGS sequence"/>
</dbReference>
<sequence>MFLTPDKPEDVYAKEIHTPVYITNQEKLNLLGEFLVIGRSTEIGELQILDDKNYQKRLFF</sequence>